<dbReference type="Proteomes" id="UP000828941">
    <property type="component" value="Chromosome 3"/>
</dbReference>
<organism evidence="1 2">
    <name type="scientific">Bauhinia variegata</name>
    <name type="common">Purple orchid tree</name>
    <name type="synonym">Phanera variegata</name>
    <dbReference type="NCBI Taxonomy" id="167791"/>
    <lineage>
        <taxon>Eukaryota</taxon>
        <taxon>Viridiplantae</taxon>
        <taxon>Streptophyta</taxon>
        <taxon>Embryophyta</taxon>
        <taxon>Tracheophyta</taxon>
        <taxon>Spermatophyta</taxon>
        <taxon>Magnoliopsida</taxon>
        <taxon>eudicotyledons</taxon>
        <taxon>Gunneridae</taxon>
        <taxon>Pentapetalae</taxon>
        <taxon>rosids</taxon>
        <taxon>fabids</taxon>
        <taxon>Fabales</taxon>
        <taxon>Fabaceae</taxon>
        <taxon>Cercidoideae</taxon>
        <taxon>Cercideae</taxon>
        <taxon>Bauhiniinae</taxon>
        <taxon>Bauhinia</taxon>
    </lineage>
</organism>
<comment type="caution">
    <text evidence="1">The sequence shown here is derived from an EMBL/GenBank/DDBJ whole genome shotgun (WGS) entry which is preliminary data.</text>
</comment>
<reference evidence="1 2" key="1">
    <citation type="journal article" date="2022" name="DNA Res.">
        <title>Chromosomal-level genome assembly of the orchid tree Bauhinia variegata (Leguminosae; Cercidoideae) supports the allotetraploid origin hypothesis of Bauhinia.</title>
        <authorList>
            <person name="Zhong Y."/>
            <person name="Chen Y."/>
            <person name="Zheng D."/>
            <person name="Pang J."/>
            <person name="Liu Y."/>
            <person name="Luo S."/>
            <person name="Meng S."/>
            <person name="Qian L."/>
            <person name="Wei D."/>
            <person name="Dai S."/>
            <person name="Zhou R."/>
        </authorList>
    </citation>
    <scope>NUCLEOTIDE SEQUENCE [LARGE SCALE GENOMIC DNA]</scope>
    <source>
        <strain evidence="1">BV-YZ2020</strain>
    </source>
</reference>
<name>A0ACB9PSY1_BAUVA</name>
<evidence type="ECO:0000313" key="1">
    <source>
        <dbReference type="EMBL" id="KAI4351626.1"/>
    </source>
</evidence>
<sequence>MDDDWDLYAIVRSCKFLTSPTSTATAAVEAPPVTAATATGNASSSGNALACLASLTFKEENDPFSFPNLVQPASSGFQELDQMVMPFAPTNTNTATATAAIPSSFGISPRLSVSDFAGSINAQHQKGQLHLPAPFRPTSYASIRPRSHFIPEASTPALEIFHHHQPQHQISASALAPLPNTPPPQPPRSRKRKSQQKKMVCQVTAENISTDMWAWRKYGQKPIKGSPFPRNYYRCSSSKGCAARKQVERSTTEPNKYVVTYTGDHTHPRPTHRNSLAGSTRSKPSDSPKPVRSGSPRTPPSKAPPENESQVADDLIPANETDLDLDIDLGSDDDDILIPNITVMADDFFSDMYQLGGDGASTSNPAGGSSLNSQPA</sequence>
<evidence type="ECO:0000313" key="2">
    <source>
        <dbReference type="Proteomes" id="UP000828941"/>
    </source>
</evidence>
<proteinExistence type="predicted"/>
<gene>
    <name evidence="1" type="ORF">L6164_005969</name>
</gene>
<accession>A0ACB9PSY1</accession>
<keyword evidence="2" id="KW-1185">Reference proteome</keyword>
<dbReference type="EMBL" id="CM039428">
    <property type="protein sequence ID" value="KAI4351626.1"/>
    <property type="molecule type" value="Genomic_DNA"/>
</dbReference>
<protein>
    <submittedName>
        <fullName evidence="1">Uncharacterized protein</fullName>
    </submittedName>
</protein>